<protein>
    <submittedName>
        <fullName evidence="3">Hydrogenase-1 operon protein HyaF</fullName>
    </submittedName>
</protein>
<evidence type="ECO:0000313" key="3">
    <source>
        <dbReference type="EMBL" id="CUT04587.1"/>
    </source>
</evidence>
<dbReference type="EMBL" id="CZVW01000025">
    <property type="protein sequence ID" value="CUT04587.1"/>
    <property type="molecule type" value="Genomic_DNA"/>
</dbReference>
<dbReference type="InterPro" id="IPR038527">
    <property type="entry name" value="HupH_C_sf"/>
</dbReference>
<dbReference type="Proteomes" id="UP000199197">
    <property type="component" value="Unassembled WGS sequence"/>
</dbReference>
<name>A0A0N7MYL6_9BACT</name>
<dbReference type="Pfam" id="PF04809">
    <property type="entry name" value="HupH_C"/>
    <property type="match status" value="1"/>
</dbReference>
<evidence type="ECO:0000259" key="2">
    <source>
        <dbReference type="Pfam" id="PF04809"/>
    </source>
</evidence>
<reference evidence="4" key="1">
    <citation type="submission" date="2015-11" db="EMBL/GenBank/DDBJ databases">
        <authorList>
            <person name="Varghese N."/>
        </authorList>
    </citation>
    <scope>NUCLEOTIDE SEQUENCE [LARGE SCALE GENOMIC DNA]</scope>
    <source>
        <strain evidence="4">JGI-23</strain>
    </source>
</reference>
<proteinExistence type="inferred from homology"/>
<dbReference type="RefSeq" id="WP_092350926.1">
    <property type="nucleotide sequence ID" value="NZ_CZVW01000025.1"/>
</dbReference>
<keyword evidence="4" id="KW-1185">Reference proteome</keyword>
<feature type="domain" description="HupH hydrogenase expression protein C-terminal" evidence="2">
    <location>
        <begin position="6"/>
        <end position="121"/>
    </location>
</feature>
<dbReference type="OrthoDB" id="9794350at2"/>
<evidence type="ECO:0000256" key="1">
    <source>
        <dbReference type="ARBA" id="ARBA00010832"/>
    </source>
</evidence>
<gene>
    <name evidence="3" type="ORF">JGI23_01758</name>
</gene>
<organism evidence="3 4">
    <name type="scientific">Candidatus Chryseopegocella kryptomonas</name>
    <dbReference type="NCBI Taxonomy" id="1633643"/>
    <lineage>
        <taxon>Bacteria</taxon>
        <taxon>Pseudomonadati</taxon>
        <taxon>Candidatus Kryptoniota</taxon>
        <taxon>Candidatus Chryseopegocella</taxon>
    </lineage>
</organism>
<evidence type="ECO:0000313" key="4">
    <source>
        <dbReference type="Proteomes" id="UP000199197"/>
    </source>
</evidence>
<dbReference type="AlphaFoldDB" id="A0A0N7MYL6"/>
<accession>A0A0N7MYL6</accession>
<comment type="similarity">
    <text evidence="1">Belongs to the HupH/HyaF family.</text>
</comment>
<dbReference type="InterPro" id="IPR006894">
    <property type="entry name" value="HupH_Hydgase_express_prot_C"/>
</dbReference>
<dbReference type="Gene3D" id="3.30.1370.140">
    <property type="entry name" value="HupH hydrogenase expression protein, C-terminal domain"/>
    <property type="match status" value="1"/>
</dbReference>
<sequence length="126" mass="14389">MQTDLTNAIFLLNEIKHALVELKEKGVKKTINLSNFPLSYDEAKFLDEVLGRGNIKIIYESAELTVWQETKISGVWWGEYRNSAGKIILRTVEITFFPELAMSQVEDIEDGIKTLDEVLENLKAKV</sequence>